<dbReference type="STRING" id="1121416.SAMN02745220_04575"/>
<protein>
    <submittedName>
        <fullName evidence="2">Helix-turn-helix</fullName>
    </submittedName>
</protein>
<dbReference type="SUPFAM" id="SSF47413">
    <property type="entry name" value="lambda repressor-like DNA-binding domains"/>
    <property type="match status" value="1"/>
</dbReference>
<gene>
    <name evidence="2" type="ORF">SAMN02745220_04575</name>
</gene>
<keyword evidence="3" id="KW-1185">Reference proteome</keyword>
<accession>A0A1M7YIJ8</accession>
<proteinExistence type="predicted"/>
<dbReference type="InterPro" id="IPR010982">
    <property type="entry name" value="Lambda_DNA-bd_dom_sf"/>
</dbReference>
<name>A0A1M7YIJ8_9BACT</name>
<dbReference type="PROSITE" id="PS50943">
    <property type="entry name" value="HTH_CROC1"/>
    <property type="match status" value="1"/>
</dbReference>
<dbReference type="Proteomes" id="UP000184603">
    <property type="component" value="Unassembled WGS sequence"/>
</dbReference>
<dbReference type="RefSeq" id="WP_073616032.1">
    <property type="nucleotide sequence ID" value="NZ_FRFE01000036.1"/>
</dbReference>
<evidence type="ECO:0000313" key="3">
    <source>
        <dbReference type="Proteomes" id="UP000184603"/>
    </source>
</evidence>
<reference evidence="2 3" key="1">
    <citation type="submission" date="2016-12" db="EMBL/GenBank/DDBJ databases">
        <authorList>
            <person name="Song W.-J."/>
            <person name="Kurnit D.M."/>
        </authorList>
    </citation>
    <scope>NUCLEOTIDE SEQUENCE [LARGE SCALE GENOMIC DNA]</scope>
    <source>
        <strain evidence="2 3">DSM 18488</strain>
    </source>
</reference>
<organism evidence="2 3">
    <name type="scientific">Desulfopila aestuarii DSM 18488</name>
    <dbReference type="NCBI Taxonomy" id="1121416"/>
    <lineage>
        <taxon>Bacteria</taxon>
        <taxon>Pseudomonadati</taxon>
        <taxon>Thermodesulfobacteriota</taxon>
        <taxon>Desulfobulbia</taxon>
        <taxon>Desulfobulbales</taxon>
        <taxon>Desulfocapsaceae</taxon>
        <taxon>Desulfopila</taxon>
    </lineage>
</organism>
<dbReference type="CDD" id="cd00093">
    <property type="entry name" value="HTH_XRE"/>
    <property type="match status" value="1"/>
</dbReference>
<dbReference type="Gene3D" id="1.10.260.40">
    <property type="entry name" value="lambda repressor-like DNA-binding domains"/>
    <property type="match status" value="1"/>
</dbReference>
<dbReference type="OrthoDB" id="1121642at2"/>
<evidence type="ECO:0000259" key="1">
    <source>
        <dbReference type="PROSITE" id="PS50943"/>
    </source>
</evidence>
<sequence length="123" mass="14559">MDKLEFRKSRKRLGKTQKQLSELLGMSLKTIHSYEQGWRTIPTHIERQLYFLLIQQRGRNNPLTPCWDKKQCDQKEACPAWEFQSGHLCWFLCGTLCECTQDKDNKSKLSICRECEIFTSLLD</sequence>
<dbReference type="InterPro" id="IPR001387">
    <property type="entry name" value="Cro/C1-type_HTH"/>
</dbReference>
<feature type="domain" description="HTH cro/C1-type" evidence="1">
    <location>
        <begin position="6"/>
        <end position="37"/>
    </location>
</feature>
<dbReference type="Pfam" id="PF01381">
    <property type="entry name" value="HTH_3"/>
    <property type="match status" value="1"/>
</dbReference>
<dbReference type="EMBL" id="FRFE01000036">
    <property type="protein sequence ID" value="SHO52464.1"/>
    <property type="molecule type" value="Genomic_DNA"/>
</dbReference>
<evidence type="ECO:0000313" key="2">
    <source>
        <dbReference type="EMBL" id="SHO52464.1"/>
    </source>
</evidence>
<dbReference type="AlphaFoldDB" id="A0A1M7YIJ8"/>
<dbReference type="GO" id="GO:0003677">
    <property type="term" value="F:DNA binding"/>
    <property type="evidence" value="ECO:0007669"/>
    <property type="project" value="InterPro"/>
</dbReference>